<dbReference type="SUPFAM" id="SSF161084">
    <property type="entry name" value="MAPEG domain-like"/>
    <property type="match status" value="1"/>
</dbReference>
<organism evidence="5 6">
    <name type="scientific">Leucosporidium creatinivorum</name>
    <dbReference type="NCBI Taxonomy" id="106004"/>
    <lineage>
        <taxon>Eukaryota</taxon>
        <taxon>Fungi</taxon>
        <taxon>Dikarya</taxon>
        <taxon>Basidiomycota</taxon>
        <taxon>Pucciniomycotina</taxon>
        <taxon>Microbotryomycetes</taxon>
        <taxon>Leucosporidiales</taxon>
        <taxon>Leucosporidium</taxon>
    </lineage>
</organism>
<dbReference type="PANTHER" id="PTHR35371:SF1">
    <property type="entry name" value="BLR7753 PROTEIN"/>
    <property type="match status" value="1"/>
</dbReference>
<evidence type="ECO:0000313" key="5">
    <source>
        <dbReference type="EMBL" id="ORY92813.1"/>
    </source>
</evidence>
<dbReference type="EMBL" id="MCGR01000001">
    <property type="protein sequence ID" value="ORY92813.1"/>
    <property type="molecule type" value="Genomic_DNA"/>
</dbReference>
<evidence type="ECO:0008006" key="7">
    <source>
        <dbReference type="Google" id="ProtNLM"/>
    </source>
</evidence>
<protein>
    <recommendedName>
        <fullName evidence="7">Membrane-associated, eicosanoid/glutathione metabolism protein</fullName>
    </recommendedName>
</protein>
<dbReference type="PANTHER" id="PTHR35371">
    <property type="entry name" value="INNER MEMBRANE PROTEIN"/>
    <property type="match status" value="1"/>
</dbReference>
<dbReference type="InterPro" id="IPR001129">
    <property type="entry name" value="Membr-assoc_MAPEG"/>
</dbReference>
<dbReference type="AlphaFoldDB" id="A0A1Y2G4F1"/>
<keyword evidence="4" id="KW-0472">Membrane</keyword>
<evidence type="ECO:0000313" key="6">
    <source>
        <dbReference type="Proteomes" id="UP000193467"/>
    </source>
</evidence>
<evidence type="ECO:0000256" key="4">
    <source>
        <dbReference type="ARBA" id="ARBA00023136"/>
    </source>
</evidence>
<dbReference type="GO" id="GO:0016020">
    <property type="term" value="C:membrane"/>
    <property type="evidence" value="ECO:0007669"/>
    <property type="project" value="UniProtKB-SubCell"/>
</dbReference>
<dbReference type="InParanoid" id="A0A1Y2G4F1"/>
<evidence type="ECO:0000256" key="3">
    <source>
        <dbReference type="ARBA" id="ARBA00022989"/>
    </source>
</evidence>
<dbReference type="Gene3D" id="1.20.120.550">
    <property type="entry name" value="Membrane associated eicosanoid/glutathione metabolism-like domain"/>
    <property type="match status" value="1"/>
</dbReference>
<keyword evidence="2" id="KW-0812">Transmembrane</keyword>
<comment type="caution">
    <text evidence="5">The sequence shown here is derived from an EMBL/GenBank/DDBJ whole genome shotgun (WGS) entry which is preliminary data.</text>
</comment>
<sequence length="153" mass="16780">MPLDLSKDNISLYTIPVAYLLAYVPHLYTEVSFFRTFGRWHNVSPRGNVERAASKLTAAQLATFKRAAGAHTNGLEAFPLFGAAVLAGNWAQLSSAVLNKWSIIYLLLRALYNPVYIGGSTERLAAFRSLIWFASQGVSLYLLKLSGDAALGR</sequence>
<proteinExistence type="predicted"/>
<dbReference type="InterPro" id="IPR023352">
    <property type="entry name" value="MAPEG-like_dom_sf"/>
</dbReference>
<keyword evidence="6" id="KW-1185">Reference proteome</keyword>
<accession>A0A1Y2G4F1</accession>
<reference evidence="5 6" key="1">
    <citation type="submission" date="2016-07" db="EMBL/GenBank/DDBJ databases">
        <title>Pervasive Adenine N6-methylation of Active Genes in Fungi.</title>
        <authorList>
            <consortium name="DOE Joint Genome Institute"/>
            <person name="Mondo S.J."/>
            <person name="Dannebaum R.O."/>
            <person name="Kuo R.C."/>
            <person name="Labutti K."/>
            <person name="Haridas S."/>
            <person name="Kuo A."/>
            <person name="Salamov A."/>
            <person name="Ahrendt S.R."/>
            <person name="Lipzen A."/>
            <person name="Sullivan W."/>
            <person name="Andreopoulos W.B."/>
            <person name="Clum A."/>
            <person name="Lindquist E."/>
            <person name="Daum C."/>
            <person name="Ramamoorthy G.K."/>
            <person name="Gryganskyi A."/>
            <person name="Culley D."/>
            <person name="Magnuson J.K."/>
            <person name="James T.Y."/>
            <person name="O'Malley M.A."/>
            <person name="Stajich J.E."/>
            <person name="Spatafora J.W."/>
            <person name="Visel A."/>
            <person name="Grigoriev I.V."/>
        </authorList>
    </citation>
    <scope>NUCLEOTIDE SEQUENCE [LARGE SCALE GENOMIC DNA]</scope>
    <source>
        <strain evidence="5 6">62-1032</strain>
    </source>
</reference>
<dbReference type="OrthoDB" id="2122304at2759"/>
<dbReference type="Proteomes" id="UP000193467">
    <property type="component" value="Unassembled WGS sequence"/>
</dbReference>
<dbReference type="Pfam" id="PF01124">
    <property type="entry name" value="MAPEG"/>
    <property type="match status" value="1"/>
</dbReference>
<evidence type="ECO:0000256" key="2">
    <source>
        <dbReference type="ARBA" id="ARBA00022692"/>
    </source>
</evidence>
<gene>
    <name evidence="5" type="ORF">BCR35DRAFT_298367</name>
</gene>
<keyword evidence="3" id="KW-1133">Transmembrane helix</keyword>
<evidence type="ECO:0000256" key="1">
    <source>
        <dbReference type="ARBA" id="ARBA00004370"/>
    </source>
</evidence>
<comment type="subcellular location">
    <subcellularLocation>
        <location evidence="1">Membrane</location>
    </subcellularLocation>
</comment>
<name>A0A1Y2G4F1_9BASI</name>